<protein>
    <submittedName>
        <fullName evidence="2">Uncharacterized protein</fullName>
    </submittedName>
</protein>
<dbReference type="EMBL" id="SWKU01000003">
    <property type="protein sequence ID" value="KAF3008832.1"/>
    <property type="molecule type" value="Genomic_DNA"/>
</dbReference>
<keyword evidence="3" id="KW-1185">Reference proteome</keyword>
<evidence type="ECO:0000256" key="1">
    <source>
        <dbReference type="SAM" id="MobiDB-lite"/>
    </source>
</evidence>
<name>A0A9P4WDU1_CURKU</name>
<accession>A0A9P4WDU1</accession>
<dbReference type="Proteomes" id="UP000801428">
    <property type="component" value="Unassembled WGS sequence"/>
</dbReference>
<gene>
    <name evidence="2" type="ORF">E8E13_010767</name>
</gene>
<reference evidence="2" key="1">
    <citation type="submission" date="2019-04" db="EMBL/GenBank/DDBJ databases">
        <title>Sequencing of skin fungus with MAO and IRED activity.</title>
        <authorList>
            <person name="Marsaioli A.J."/>
            <person name="Bonatto J.M.C."/>
            <person name="Reis Junior O."/>
        </authorList>
    </citation>
    <scope>NUCLEOTIDE SEQUENCE</scope>
    <source>
        <strain evidence="2">30M1</strain>
    </source>
</reference>
<organism evidence="2 3">
    <name type="scientific">Curvularia kusanoi</name>
    <name type="common">Cochliobolus kusanoi</name>
    <dbReference type="NCBI Taxonomy" id="90978"/>
    <lineage>
        <taxon>Eukaryota</taxon>
        <taxon>Fungi</taxon>
        <taxon>Dikarya</taxon>
        <taxon>Ascomycota</taxon>
        <taxon>Pezizomycotina</taxon>
        <taxon>Dothideomycetes</taxon>
        <taxon>Pleosporomycetidae</taxon>
        <taxon>Pleosporales</taxon>
        <taxon>Pleosporineae</taxon>
        <taxon>Pleosporaceae</taxon>
        <taxon>Curvularia</taxon>
    </lineage>
</organism>
<proteinExistence type="predicted"/>
<evidence type="ECO:0000313" key="3">
    <source>
        <dbReference type="Proteomes" id="UP000801428"/>
    </source>
</evidence>
<sequence length="206" mass="22104">MACPPDAVGQSGGSAPSSILTAPLHHGKLLGLAASAAWSAAVSERGQARESRRRQMPGPWPFPVTSSAPRTRAPHDAARTDGGVIPCLGLDRLWRILKKRRVDQYKRMQLNPEATFAAVTICSVADLPLSNQTGLSASFFARLREAYHVSYMPPLVQSSHSAPICTASRGRHSLGAITRAMSIRGSLHIYRRPVCGGGTQEPSQPF</sequence>
<feature type="region of interest" description="Disordered" evidence="1">
    <location>
        <begin position="45"/>
        <end position="78"/>
    </location>
</feature>
<evidence type="ECO:0000313" key="2">
    <source>
        <dbReference type="EMBL" id="KAF3008832.1"/>
    </source>
</evidence>
<comment type="caution">
    <text evidence="2">The sequence shown here is derived from an EMBL/GenBank/DDBJ whole genome shotgun (WGS) entry which is preliminary data.</text>
</comment>
<dbReference type="AlphaFoldDB" id="A0A9P4WDU1"/>